<protein>
    <recommendedName>
        <fullName evidence="1">DUF7793 domain-containing protein</fullName>
    </recommendedName>
</protein>
<feature type="domain" description="DUF7793" evidence="1">
    <location>
        <begin position="2"/>
        <end position="68"/>
    </location>
</feature>
<organism evidence="2 3">
    <name type="scientific">Pseudarthrobacter defluvii</name>
    <dbReference type="NCBI Taxonomy" id="410837"/>
    <lineage>
        <taxon>Bacteria</taxon>
        <taxon>Bacillati</taxon>
        <taxon>Actinomycetota</taxon>
        <taxon>Actinomycetes</taxon>
        <taxon>Micrococcales</taxon>
        <taxon>Micrococcaceae</taxon>
        <taxon>Pseudarthrobacter</taxon>
    </lineage>
</organism>
<accession>A0ABT9UFD5</accession>
<dbReference type="EMBL" id="JAUSSY010000005">
    <property type="protein sequence ID" value="MDQ0118352.1"/>
    <property type="molecule type" value="Genomic_DNA"/>
</dbReference>
<dbReference type="Proteomes" id="UP001226389">
    <property type="component" value="Unassembled WGS sequence"/>
</dbReference>
<name>A0ABT9UFD5_9MICC</name>
<reference evidence="2 3" key="1">
    <citation type="submission" date="2023-07" db="EMBL/GenBank/DDBJ databases">
        <title>Sorghum-associated microbial communities from plants grown in Nebraska, USA.</title>
        <authorList>
            <person name="Schachtman D."/>
        </authorList>
    </citation>
    <scope>NUCLEOTIDE SEQUENCE [LARGE SCALE GENOMIC DNA]</scope>
    <source>
        <strain evidence="2 3">DS994</strain>
    </source>
</reference>
<evidence type="ECO:0000313" key="2">
    <source>
        <dbReference type="EMBL" id="MDQ0118352.1"/>
    </source>
</evidence>
<comment type="caution">
    <text evidence="2">The sequence shown here is derived from an EMBL/GenBank/DDBJ whole genome shotgun (WGS) entry which is preliminary data.</text>
</comment>
<dbReference type="Pfam" id="PF25056">
    <property type="entry name" value="DUF7793"/>
    <property type="match status" value="1"/>
</dbReference>
<evidence type="ECO:0000313" key="3">
    <source>
        <dbReference type="Proteomes" id="UP001226389"/>
    </source>
</evidence>
<evidence type="ECO:0000259" key="1">
    <source>
        <dbReference type="Pfam" id="PF25056"/>
    </source>
</evidence>
<dbReference type="Gene3D" id="3.40.970.30">
    <property type="entry name" value="yp_829618.1 like domains"/>
    <property type="match status" value="1"/>
</dbReference>
<proteinExistence type="predicted"/>
<sequence>MLVDLTGVAGLDRGARTVFAQEKLTRKVAVIGATPVDEIIANYFIALDSGPSPIRYFTNTSDAEAWLRACPLEAPHSY</sequence>
<dbReference type="InterPro" id="IPR056695">
    <property type="entry name" value="DUF7793"/>
</dbReference>
<gene>
    <name evidence="2" type="ORF">J2T22_001530</name>
</gene>
<keyword evidence="3" id="KW-1185">Reference proteome</keyword>